<gene>
    <name evidence="3" type="ORF">EYR41_006829</name>
</gene>
<keyword evidence="2" id="KW-0732">Signal</keyword>
<feature type="signal peptide" evidence="2">
    <location>
        <begin position="1"/>
        <end position="22"/>
    </location>
</feature>
<accession>A0A8H2DZL1</accession>
<dbReference type="EMBL" id="SOZJ01000004">
    <property type="protein sequence ID" value="TGJ67716.1"/>
    <property type="molecule type" value="Genomic_DNA"/>
</dbReference>
<protein>
    <submittedName>
        <fullName evidence="3">Uncharacterized protein</fullName>
    </submittedName>
</protein>
<sequence>MSKMRYLGPFVISLVLPAFADAYSYAFLRENGNITDPRTVRVEYNSTEPSPCRVINYSLDTGLVTGMKLWTNTDLGRGPWAFLFYADSQHCDHHANIPVLVVYCNKPVKNPFTLQLADFEPLTALMKGSTAMIWKLRSWEEIKPGTRKWRLFIEDLNLVPGQMAFDSTGRWGDDLLPVDPGIARVQMWATPTDRFDRPQAALKDSKAMEEILGEEFGFDRYSRGIDEAPFLTNQPTTEKWARIFAFGDINPRELVGPDPRAVVGQPTTEKWAGIFEIGDVSVPAAKGFEGLGWGDDMELEESEDGWSMGTVPGNIIDQKLEGGLDGSVRSEHGSEDEVPVEIKIENNEVDWFSDNQEDSEERNTPPSNLNIPGPGGINPTIEIERKNEEPVDTKEEPLSIMAERARSAISEPVEKIETTSEAVEGNQYLLPVEETANEVDSEKQDIPQSGIEEESPNSVDMDYQSIISELIGSKPSRPLREFTSIPLQAVPGLGKANQGFAIGLSDHLQRQYAIADQGIRELGRSEWDWNNKRQMGRIVNELTSSPESRKSTARKRLKKLPRWKKTQSSLGERLMYQIAAADDGEKQESLFENESPRTARRGKNPKKSQQEIELSTIRIRGDPTVGSPPHALAFFTGTECNDTTVSVITRFFQISDRVEQSISPLAVRGSLTEGPEWDRNLIAPTLYNYYESVGYTSTLWGAIVDLELEPGDMAFKYVSLDGSVNEWRVATAVIAMEEEPDVVGADSMLPLAYFARKLSISLPEMAEDERKLTSAHFQKIAEERPAGEKVLIVENPALIDPESVWRNRLVHDHERKIKIGKLARAANNYGPAPIRKNNPSMIELNPLVNLVGQSNLEDIERKRELTVEEYLNDRDWDLYLPESKLKV</sequence>
<evidence type="ECO:0000256" key="2">
    <source>
        <dbReference type="SAM" id="SignalP"/>
    </source>
</evidence>
<evidence type="ECO:0000256" key="1">
    <source>
        <dbReference type="SAM" id="MobiDB-lite"/>
    </source>
</evidence>
<name>A0A8H2DZL1_ORBOL</name>
<comment type="caution">
    <text evidence="3">The sequence shown here is derived from an EMBL/GenBank/DDBJ whole genome shotgun (WGS) entry which is preliminary data.</text>
</comment>
<feature type="compositionally biased region" description="Basic and acidic residues" evidence="1">
    <location>
        <begin position="585"/>
        <end position="597"/>
    </location>
</feature>
<evidence type="ECO:0000313" key="4">
    <source>
        <dbReference type="Proteomes" id="UP000297595"/>
    </source>
</evidence>
<feature type="chain" id="PRO_5034583503" evidence="2">
    <location>
        <begin position="23"/>
        <end position="887"/>
    </location>
</feature>
<proteinExistence type="predicted"/>
<feature type="region of interest" description="Disordered" evidence="1">
    <location>
        <begin position="437"/>
        <end position="458"/>
    </location>
</feature>
<dbReference type="Proteomes" id="UP000297595">
    <property type="component" value="Unassembled WGS sequence"/>
</dbReference>
<feature type="region of interest" description="Disordered" evidence="1">
    <location>
        <begin position="585"/>
        <end position="611"/>
    </location>
</feature>
<evidence type="ECO:0000313" key="3">
    <source>
        <dbReference type="EMBL" id="TGJ67716.1"/>
    </source>
</evidence>
<feature type="region of interest" description="Disordered" evidence="1">
    <location>
        <begin position="354"/>
        <end position="376"/>
    </location>
</feature>
<reference evidence="3 4" key="1">
    <citation type="submission" date="2019-03" db="EMBL/GenBank/DDBJ databases">
        <title>Nematode-trapping fungi genome.</title>
        <authorList>
            <person name="Vidal-Diez De Ulzurrun G."/>
        </authorList>
    </citation>
    <scope>NUCLEOTIDE SEQUENCE [LARGE SCALE GENOMIC DNA]</scope>
    <source>
        <strain evidence="3 4">TWF154</strain>
    </source>
</reference>
<organism evidence="3 4">
    <name type="scientific">Orbilia oligospora</name>
    <name type="common">Nematode-trapping fungus</name>
    <name type="synonym">Arthrobotrys oligospora</name>
    <dbReference type="NCBI Taxonomy" id="2813651"/>
    <lineage>
        <taxon>Eukaryota</taxon>
        <taxon>Fungi</taxon>
        <taxon>Dikarya</taxon>
        <taxon>Ascomycota</taxon>
        <taxon>Pezizomycotina</taxon>
        <taxon>Orbiliomycetes</taxon>
        <taxon>Orbiliales</taxon>
        <taxon>Orbiliaceae</taxon>
        <taxon>Orbilia</taxon>
    </lineage>
</organism>
<dbReference type="AlphaFoldDB" id="A0A8H2DZL1"/>